<protein>
    <submittedName>
        <fullName evidence="1">Uncharacterized protein</fullName>
    </submittedName>
</protein>
<keyword evidence="1" id="KW-0150">Chloroplast</keyword>
<reference evidence="1" key="1">
    <citation type="submission" date="2017-12" db="EMBL/GenBank/DDBJ databases">
        <title>Complete Sequences of the chloroplast DNA of the Grateloupia filicina.</title>
        <authorList>
            <person name="Liu T."/>
            <person name="Liu C."/>
            <person name="Li Y."/>
        </authorList>
    </citation>
    <scope>NUCLEOTIDE SEQUENCE</scope>
</reference>
<dbReference type="AlphaFoldDB" id="A0A2S1FXH7"/>
<proteinExistence type="predicted"/>
<name>A0A2S1FXH7_9FLOR</name>
<keyword evidence="1" id="KW-0934">Plastid</keyword>
<evidence type="ECO:0000313" key="1">
    <source>
        <dbReference type="EMBL" id="AWD77473.1"/>
    </source>
</evidence>
<accession>A0A2S1FXH7</accession>
<organism evidence="1">
    <name type="scientific">Grateloupia filicina</name>
    <dbReference type="NCBI Taxonomy" id="31455"/>
    <lineage>
        <taxon>Eukaryota</taxon>
        <taxon>Rhodophyta</taxon>
        <taxon>Florideophyceae</taxon>
        <taxon>Rhodymeniophycidae</taxon>
        <taxon>Halymeniales</taxon>
        <taxon>Halymeniaceae</taxon>
        <taxon>Grateloupia</taxon>
    </lineage>
</organism>
<dbReference type="EMBL" id="MG598531">
    <property type="protein sequence ID" value="AWD77473.1"/>
    <property type="molecule type" value="Genomic_DNA"/>
</dbReference>
<gene>
    <name evidence="1" type="ORF">Grafi_p163</name>
</gene>
<sequence length="37" mass="4547">MTISHSFQAFENINKNFKRTKRYFLNCLKIREINDIL</sequence>
<geneLocation type="chloroplast" evidence="1"/>